<dbReference type="EMBL" id="JAFLRJ010000040">
    <property type="protein sequence ID" value="MBO0511286.1"/>
    <property type="molecule type" value="Genomic_DNA"/>
</dbReference>
<sequence length="118" mass="12874">MKVDLSAMDEVISKLRGLLNDMEQANGKAKYETNISINAFGNDHFKESNDLHAAHEKMKTKIENVILGLHKLVDEFGSNTSKIRDKYTDQEGHLKQAYNGSDGGKSSAPPAKGGALAE</sequence>
<reference evidence="2" key="1">
    <citation type="submission" date="2021-03" db="EMBL/GenBank/DDBJ databases">
        <title>Streptomyces poriferae sp. nov., a novel marine sponge-derived Actinobacteria species with anti-MRSA activity.</title>
        <authorList>
            <person name="Sandoval-Powers M."/>
            <person name="Kralova S."/>
            <person name="Nguyen G.-S."/>
            <person name="Fawwal D."/>
            <person name="Degnes K."/>
            <person name="Klinkenberg G."/>
            <person name="Sletta H."/>
            <person name="Wentzel A."/>
            <person name="Liles M.R."/>
        </authorList>
    </citation>
    <scope>NUCLEOTIDE SEQUENCE</scope>
    <source>
        <strain evidence="2">DSM 41794</strain>
    </source>
</reference>
<dbReference type="AlphaFoldDB" id="A0A939F3P5"/>
<feature type="region of interest" description="Disordered" evidence="1">
    <location>
        <begin position="94"/>
        <end position="118"/>
    </location>
</feature>
<organism evidence="2 3">
    <name type="scientific">Streptomyces beijiangensis</name>
    <dbReference type="NCBI Taxonomy" id="163361"/>
    <lineage>
        <taxon>Bacteria</taxon>
        <taxon>Bacillati</taxon>
        <taxon>Actinomycetota</taxon>
        <taxon>Actinomycetes</taxon>
        <taxon>Kitasatosporales</taxon>
        <taxon>Streptomycetaceae</taxon>
        <taxon>Streptomyces</taxon>
    </lineage>
</organism>
<keyword evidence="3" id="KW-1185">Reference proteome</keyword>
<gene>
    <name evidence="2" type="ORF">J0695_05600</name>
</gene>
<accession>A0A939F3P5</accession>
<proteinExistence type="predicted"/>
<dbReference type="Proteomes" id="UP000664167">
    <property type="component" value="Unassembled WGS sequence"/>
</dbReference>
<name>A0A939F3P5_9ACTN</name>
<evidence type="ECO:0000313" key="2">
    <source>
        <dbReference type="EMBL" id="MBO0511286.1"/>
    </source>
</evidence>
<evidence type="ECO:0000313" key="3">
    <source>
        <dbReference type="Proteomes" id="UP000664167"/>
    </source>
</evidence>
<protein>
    <submittedName>
        <fullName evidence="2">Uncharacterized protein</fullName>
    </submittedName>
</protein>
<comment type="caution">
    <text evidence="2">The sequence shown here is derived from an EMBL/GenBank/DDBJ whole genome shotgun (WGS) entry which is preliminary data.</text>
</comment>
<dbReference type="RefSeq" id="WP_206960711.1">
    <property type="nucleotide sequence ID" value="NZ_BAAAJJ010000011.1"/>
</dbReference>
<evidence type="ECO:0000256" key="1">
    <source>
        <dbReference type="SAM" id="MobiDB-lite"/>
    </source>
</evidence>